<organism evidence="1 2">
    <name type="scientific">Lentzea rhizosphaerae</name>
    <dbReference type="NCBI Taxonomy" id="2041025"/>
    <lineage>
        <taxon>Bacteria</taxon>
        <taxon>Bacillati</taxon>
        <taxon>Actinomycetota</taxon>
        <taxon>Actinomycetes</taxon>
        <taxon>Pseudonocardiales</taxon>
        <taxon>Pseudonocardiaceae</taxon>
        <taxon>Lentzea</taxon>
    </lineage>
</organism>
<proteinExistence type="predicted"/>
<name>A0ABV8C8S3_9PSEU</name>
<dbReference type="RefSeq" id="WP_382379869.1">
    <property type="nucleotide sequence ID" value="NZ_JBHRZI010000052.1"/>
</dbReference>
<evidence type="ECO:0000313" key="2">
    <source>
        <dbReference type="Proteomes" id="UP001595690"/>
    </source>
</evidence>
<protein>
    <submittedName>
        <fullName evidence="1">Uncharacterized protein</fullName>
    </submittedName>
</protein>
<dbReference type="Proteomes" id="UP001595690">
    <property type="component" value="Unassembled WGS sequence"/>
</dbReference>
<comment type="caution">
    <text evidence="1">The sequence shown here is derived from an EMBL/GenBank/DDBJ whole genome shotgun (WGS) entry which is preliminary data.</text>
</comment>
<reference evidence="2" key="1">
    <citation type="journal article" date="2019" name="Int. J. Syst. Evol. Microbiol.">
        <title>The Global Catalogue of Microorganisms (GCM) 10K type strain sequencing project: providing services to taxonomists for standard genome sequencing and annotation.</title>
        <authorList>
            <consortium name="The Broad Institute Genomics Platform"/>
            <consortium name="The Broad Institute Genome Sequencing Center for Infectious Disease"/>
            <person name="Wu L."/>
            <person name="Ma J."/>
        </authorList>
    </citation>
    <scope>NUCLEOTIDE SEQUENCE [LARGE SCALE GENOMIC DNA]</scope>
    <source>
        <strain evidence="2">CGMCC 4.7405</strain>
    </source>
</reference>
<sequence length="84" mass="8868">MPDLRALTRTVTPELDVLFCRGADVSAIISAGAAEIGLAGCDVESTCSGCADRTMTWPVTLSALCSTRGECRSTARTSWSAHCW</sequence>
<evidence type="ECO:0000313" key="1">
    <source>
        <dbReference type="EMBL" id="MFC3898396.1"/>
    </source>
</evidence>
<dbReference type="EMBL" id="JBHRZI010000052">
    <property type="protein sequence ID" value="MFC3898396.1"/>
    <property type="molecule type" value="Genomic_DNA"/>
</dbReference>
<accession>A0ABV8C8S3</accession>
<gene>
    <name evidence="1" type="ORF">ACFOWZ_43600</name>
</gene>
<keyword evidence="2" id="KW-1185">Reference proteome</keyword>